<organism evidence="3 4">
    <name type="scientific">Paraburkholderia bryophila</name>
    <dbReference type="NCBI Taxonomy" id="420952"/>
    <lineage>
        <taxon>Bacteria</taxon>
        <taxon>Pseudomonadati</taxon>
        <taxon>Pseudomonadota</taxon>
        <taxon>Betaproteobacteria</taxon>
        <taxon>Burkholderiales</taxon>
        <taxon>Burkholderiaceae</taxon>
        <taxon>Paraburkholderia</taxon>
    </lineage>
</organism>
<dbReference type="Pfam" id="PF00326">
    <property type="entry name" value="Peptidase_S9"/>
    <property type="match status" value="1"/>
</dbReference>
<proteinExistence type="predicted"/>
<dbReference type="GO" id="GO:0008236">
    <property type="term" value="F:serine-type peptidase activity"/>
    <property type="evidence" value="ECO:0007669"/>
    <property type="project" value="InterPro"/>
</dbReference>
<dbReference type="Gene3D" id="3.40.50.1820">
    <property type="entry name" value="alpha/beta hydrolase"/>
    <property type="match status" value="1"/>
</dbReference>
<sequence>MRNLSETEVYSFSDHVLSRAIFALSRVVGVRNITRPFWNRWRAALFDQKTLDRFLAAIGGLSDWPTKGKAFLDNEIRQVETSLQNLSNAEIVTHYRRLSFLAHLVQWGCLPLSDVKTQAYKQCRDFYLEAERRAFGDRFARLRIDWEGKALWANLHLPASTLPSGKIPLIVLVHGMDDVKEEHLASELLFAEAGFAVLCIDGPGQGETFLLDGVLWPENFEAAIVSAIDALKAYPSVDTDHYAIVGISWGGMWAYKIAAADPRVSAILDLGGPIDSREFNKLPFFLKSKFCQILGVASTDDVDSTARIFTIRDQAMLKKVAARVHIVHGDRDPIVSTADKAWLRDTLQQIAQTGEVKLTVYRDGDHCCTQHVKEVRTLASAEFLDEYLKRTRALRSGDTAHSPVPQSVE</sequence>
<dbReference type="Proteomes" id="UP000248918">
    <property type="component" value="Unassembled WGS sequence"/>
</dbReference>
<evidence type="ECO:0000259" key="2">
    <source>
        <dbReference type="Pfam" id="PF00326"/>
    </source>
</evidence>
<name>A0A329B916_9BURK</name>
<dbReference type="PANTHER" id="PTHR22946:SF9">
    <property type="entry name" value="POLYKETIDE TRANSFERASE AF380"/>
    <property type="match status" value="1"/>
</dbReference>
<dbReference type="OrthoDB" id="9812921at2"/>
<dbReference type="EMBL" id="QLTK01000055">
    <property type="protein sequence ID" value="RAS15786.1"/>
    <property type="molecule type" value="Genomic_DNA"/>
</dbReference>
<evidence type="ECO:0000256" key="1">
    <source>
        <dbReference type="ARBA" id="ARBA00022801"/>
    </source>
</evidence>
<protein>
    <submittedName>
        <fullName evidence="3">Prolyl oligopeptidase family protein</fullName>
    </submittedName>
</protein>
<reference evidence="3 4" key="1">
    <citation type="submission" date="2018-06" db="EMBL/GenBank/DDBJ databases">
        <title>Genomic Encyclopedia of Type Strains, Phase III (KMG-III): the genomes of soil and plant-associated and newly described type strains.</title>
        <authorList>
            <person name="Whitman W."/>
        </authorList>
    </citation>
    <scope>NUCLEOTIDE SEQUENCE [LARGE SCALE GENOMIC DNA]</scope>
    <source>
        <strain evidence="3 4">LMG 23644</strain>
    </source>
</reference>
<dbReference type="PANTHER" id="PTHR22946">
    <property type="entry name" value="DIENELACTONE HYDROLASE DOMAIN-CONTAINING PROTEIN-RELATED"/>
    <property type="match status" value="1"/>
</dbReference>
<comment type="caution">
    <text evidence="3">The sequence shown here is derived from an EMBL/GenBank/DDBJ whole genome shotgun (WGS) entry which is preliminary data.</text>
</comment>
<gene>
    <name evidence="3" type="ORF">BX591_1553</name>
</gene>
<dbReference type="SUPFAM" id="SSF53474">
    <property type="entry name" value="alpha/beta-Hydrolases"/>
    <property type="match status" value="1"/>
</dbReference>
<dbReference type="AlphaFoldDB" id="A0A329B916"/>
<dbReference type="InterPro" id="IPR050261">
    <property type="entry name" value="FrsA_esterase"/>
</dbReference>
<dbReference type="GO" id="GO:0052689">
    <property type="term" value="F:carboxylic ester hydrolase activity"/>
    <property type="evidence" value="ECO:0007669"/>
    <property type="project" value="UniProtKB-ARBA"/>
</dbReference>
<keyword evidence="1" id="KW-0378">Hydrolase</keyword>
<accession>A0A329B916</accession>
<evidence type="ECO:0000313" key="3">
    <source>
        <dbReference type="EMBL" id="RAS15786.1"/>
    </source>
</evidence>
<dbReference type="InterPro" id="IPR001375">
    <property type="entry name" value="Peptidase_S9_cat"/>
</dbReference>
<feature type="domain" description="Peptidase S9 prolyl oligopeptidase catalytic" evidence="2">
    <location>
        <begin position="189"/>
        <end position="389"/>
    </location>
</feature>
<dbReference type="InterPro" id="IPR029058">
    <property type="entry name" value="AB_hydrolase_fold"/>
</dbReference>
<evidence type="ECO:0000313" key="4">
    <source>
        <dbReference type="Proteomes" id="UP000248918"/>
    </source>
</evidence>
<dbReference type="GO" id="GO:0006508">
    <property type="term" value="P:proteolysis"/>
    <property type="evidence" value="ECO:0007669"/>
    <property type="project" value="InterPro"/>
</dbReference>
<dbReference type="RefSeq" id="WP_111935925.1">
    <property type="nucleotide sequence ID" value="NZ_CADFFP010000046.1"/>
</dbReference>